<accession>A0ABN2BGQ3</accession>
<keyword evidence="1" id="KW-0472">Membrane</keyword>
<evidence type="ECO:0000313" key="2">
    <source>
        <dbReference type="EMBL" id="GAA1540256.1"/>
    </source>
</evidence>
<gene>
    <name evidence="2" type="ORF">GCM10009762_12290</name>
</gene>
<comment type="caution">
    <text evidence="2">The sequence shown here is derived from an EMBL/GenBank/DDBJ whole genome shotgun (WGS) entry which is preliminary data.</text>
</comment>
<dbReference type="Proteomes" id="UP001501288">
    <property type="component" value="Unassembled WGS sequence"/>
</dbReference>
<dbReference type="EMBL" id="BAAANV010000032">
    <property type="protein sequence ID" value="GAA1540256.1"/>
    <property type="molecule type" value="Genomic_DNA"/>
</dbReference>
<feature type="transmembrane region" description="Helical" evidence="1">
    <location>
        <begin position="82"/>
        <end position="99"/>
    </location>
</feature>
<keyword evidence="1" id="KW-1133">Transmembrane helix</keyword>
<keyword evidence="3" id="KW-1185">Reference proteome</keyword>
<reference evidence="2 3" key="1">
    <citation type="journal article" date="2019" name="Int. J. Syst. Evol. Microbiol.">
        <title>The Global Catalogue of Microorganisms (GCM) 10K type strain sequencing project: providing services to taxonomists for standard genome sequencing and annotation.</title>
        <authorList>
            <consortium name="The Broad Institute Genomics Platform"/>
            <consortium name="The Broad Institute Genome Sequencing Center for Infectious Disease"/>
            <person name="Wu L."/>
            <person name="Ma J."/>
        </authorList>
    </citation>
    <scope>NUCLEOTIDE SEQUENCE [LARGE SCALE GENOMIC DNA]</scope>
    <source>
        <strain evidence="2 3">JCM 14588</strain>
    </source>
</reference>
<dbReference type="RefSeq" id="WP_346030027.1">
    <property type="nucleotide sequence ID" value="NZ_BAAANV010000032.1"/>
</dbReference>
<keyword evidence="1" id="KW-0812">Transmembrane</keyword>
<evidence type="ECO:0000256" key="1">
    <source>
        <dbReference type="SAM" id="Phobius"/>
    </source>
</evidence>
<feature type="transmembrane region" description="Helical" evidence="1">
    <location>
        <begin position="106"/>
        <end position="125"/>
    </location>
</feature>
<sequence length="127" mass="13460">MSQILVAVPAALAACVHVYIFVLESLRITDPATMRVFGIASREEAEIMRPWAYNQGWNNLLLALQVGVGVVCLWAAPTVGSTLVVAGCAFMVAAALVLVTSDRAKLRAATVQGALPLLALLAWALTR</sequence>
<proteinExistence type="predicted"/>
<dbReference type="Pfam" id="PF06993">
    <property type="entry name" value="DUF1304"/>
    <property type="match status" value="1"/>
</dbReference>
<protein>
    <submittedName>
        <fullName evidence="2">DUF1304 domain-containing protein</fullName>
    </submittedName>
</protein>
<name>A0ABN2BGQ3_9MICO</name>
<evidence type="ECO:0000313" key="3">
    <source>
        <dbReference type="Proteomes" id="UP001501288"/>
    </source>
</evidence>
<organism evidence="2 3">
    <name type="scientific">Dermacoccus barathri</name>
    <dbReference type="NCBI Taxonomy" id="322601"/>
    <lineage>
        <taxon>Bacteria</taxon>
        <taxon>Bacillati</taxon>
        <taxon>Actinomycetota</taxon>
        <taxon>Actinomycetes</taxon>
        <taxon>Micrococcales</taxon>
        <taxon>Dermacoccaceae</taxon>
        <taxon>Dermacoccus</taxon>
    </lineage>
</organism>
<feature type="transmembrane region" description="Helical" evidence="1">
    <location>
        <begin position="57"/>
        <end position="76"/>
    </location>
</feature>
<dbReference type="InterPro" id="IPR009732">
    <property type="entry name" value="DUF1304"/>
</dbReference>
<feature type="transmembrane region" description="Helical" evidence="1">
    <location>
        <begin position="6"/>
        <end position="26"/>
    </location>
</feature>